<gene>
    <name evidence="5" type="ORF">B4U79_15430</name>
</gene>
<keyword evidence="3" id="KW-0645">Protease</keyword>
<dbReference type="GO" id="GO:0004252">
    <property type="term" value="F:serine-type endopeptidase activity"/>
    <property type="evidence" value="ECO:0007669"/>
    <property type="project" value="InterPro"/>
</dbReference>
<comment type="similarity">
    <text evidence="2">Belongs to the peptidase S1 family. CLIP subfamily.</text>
</comment>
<dbReference type="PROSITE" id="PS50240">
    <property type="entry name" value="TRYPSIN_DOM"/>
    <property type="match status" value="1"/>
</dbReference>
<dbReference type="InterPro" id="IPR009003">
    <property type="entry name" value="Peptidase_S1_PA"/>
</dbReference>
<dbReference type="PROSITE" id="PS00134">
    <property type="entry name" value="TRYPSIN_HIS"/>
    <property type="match status" value="1"/>
</dbReference>
<dbReference type="InterPro" id="IPR001254">
    <property type="entry name" value="Trypsin_dom"/>
</dbReference>
<reference evidence="5 6" key="1">
    <citation type="journal article" date="2018" name="Gigascience">
        <title>Genomes of trombidid mites reveal novel predicted allergens and laterally-transferred genes associated with secondary metabolism.</title>
        <authorList>
            <person name="Dong X."/>
            <person name="Chaisiri K."/>
            <person name="Xia D."/>
            <person name="Armstrong S.D."/>
            <person name="Fang Y."/>
            <person name="Donnelly M.J."/>
            <person name="Kadowaki T."/>
            <person name="McGarry J.W."/>
            <person name="Darby A.C."/>
            <person name="Makepeace B.L."/>
        </authorList>
    </citation>
    <scope>NUCLEOTIDE SEQUENCE [LARGE SCALE GENOMIC DNA]</scope>
    <source>
        <strain evidence="5">UoL-WK</strain>
    </source>
</reference>
<sequence>IINGASCGLRKLEGRVIGGDDAFYGEVPWQALIKESRFFGLFTYRKCGGVLISDRWVLTAAHCQAGWFGSLDVILGEHDIRAFQKNPNETEYIRRAKRLVCFFVSALFGKTPNVLQIAKVPILSNEKCRDMYRKAGYNRQFSESVLCAGYEEGGKDSCEGDSGGPLMVQRADKSWVLVGLVSNGIRCGEPNLPGVYVRVSKFRDWIDAFLNSDTSFAPE</sequence>
<evidence type="ECO:0000256" key="3">
    <source>
        <dbReference type="RuleBase" id="RU363034"/>
    </source>
</evidence>
<evidence type="ECO:0000313" key="6">
    <source>
        <dbReference type="Proteomes" id="UP000285301"/>
    </source>
</evidence>
<dbReference type="InterPro" id="IPR001314">
    <property type="entry name" value="Peptidase_S1A"/>
</dbReference>
<comment type="caution">
    <text evidence="5">The sequence shown here is derived from an EMBL/GenBank/DDBJ whole genome shotgun (WGS) entry which is preliminary data.</text>
</comment>
<evidence type="ECO:0000313" key="5">
    <source>
        <dbReference type="EMBL" id="RWS11280.1"/>
    </source>
</evidence>
<feature type="non-terminal residue" evidence="5">
    <location>
        <position position="1"/>
    </location>
</feature>
<keyword evidence="3" id="KW-0378">Hydrolase</keyword>
<keyword evidence="1" id="KW-1015">Disulfide bond</keyword>
<dbReference type="Pfam" id="PF00089">
    <property type="entry name" value="Trypsin"/>
    <property type="match status" value="2"/>
</dbReference>
<dbReference type="GO" id="GO:0006508">
    <property type="term" value="P:proteolysis"/>
    <property type="evidence" value="ECO:0007669"/>
    <property type="project" value="UniProtKB-KW"/>
</dbReference>
<dbReference type="PANTHER" id="PTHR24252">
    <property type="entry name" value="ACROSIN-RELATED"/>
    <property type="match status" value="1"/>
</dbReference>
<dbReference type="EMBL" id="NCKU01001781">
    <property type="protein sequence ID" value="RWS11280.1"/>
    <property type="molecule type" value="Genomic_DNA"/>
</dbReference>
<keyword evidence="3" id="KW-0720">Serine protease</keyword>
<dbReference type="Proteomes" id="UP000285301">
    <property type="component" value="Unassembled WGS sequence"/>
</dbReference>
<evidence type="ECO:0000256" key="2">
    <source>
        <dbReference type="ARBA" id="ARBA00024195"/>
    </source>
</evidence>
<dbReference type="SMART" id="SM00020">
    <property type="entry name" value="Tryp_SPc"/>
    <property type="match status" value="1"/>
</dbReference>
<dbReference type="FunFam" id="2.40.10.10:FF:000002">
    <property type="entry name" value="Transmembrane protease serine"/>
    <property type="match status" value="1"/>
</dbReference>
<dbReference type="AlphaFoldDB" id="A0A443R7N5"/>
<dbReference type="SUPFAM" id="SSF50494">
    <property type="entry name" value="Trypsin-like serine proteases"/>
    <property type="match status" value="1"/>
</dbReference>
<dbReference type="InterPro" id="IPR043504">
    <property type="entry name" value="Peptidase_S1_PA_chymotrypsin"/>
</dbReference>
<accession>A0A443R7N5</accession>
<keyword evidence="6" id="KW-1185">Reference proteome</keyword>
<organism evidence="5 6">
    <name type="scientific">Dinothrombium tinctorium</name>
    <dbReference type="NCBI Taxonomy" id="1965070"/>
    <lineage>
        <taxon>Eukaryota</taxon>
        <taxon>Metazoa</taxon>
        <taxon>Ecdysozoa</taxon>
        <taxon>Arthropoda</taxon>
        <taxon>Chelicerata</taxon>
        <taxon>Arachnida</taxon>
        <taxon>Acari</taxon>
        <taxon>Acariformes</taxon>
        <taxon>Trombidiformes</taxon>
        <taxon>Prostigmata</taxon>
        <taxon>Anystina</taxon>
        <taxon>Parasitengona</taxon>
        <taxon>Trombidioidea</taxon>
        <taxon>Trombidiidae</taxon>
        <taxon>Dinothrombium</taxon>
    </lineage>
</organism>
<dbReference type="PANTHER" id="PTHR24252:SF7">
    <property type="entry name" value="HYALIN"/>
    <property type="match status" value="1"/>
</dbReference>
<dbReference type="PRINTS" id="PR00722">
    <property type="entry name" value="CHYMOTRYPSIN"/>
</dbReference>
<evidence type="ECO:0000256" key="1">
    <source>
        <dbReference type="ARBA" id="ARBA00023157"/>
    </source>
</evidence>
<evidence type="ECO:0000259" key="4">
    <source>
        <dbReference type="PROSITE" id="PS50240"/>
    </source>
</evidence>
<dbReference type="STRING" id="1965070.A0A443R7N5"/>
<feature type="domain" description="Peptidase S1" evidence="4">
    <location>
        <begin position="16"/>
        <end position="211"/>
    </location>
</feature>
<dbReference type="InterPro" id="IPR018114">
    <property type="entry name" value="TRYPSIN_HIS"/>
</dbReference>
<dbReference type="InterPro" id="IPR033116">
    <property type="entry name" value="TRYPSIN_SER"/>
</dbReference>
<protein>
    <recommendedName>
        <fullName evidence="4">Peptidase S1 domain-containing protein</fullName>
    </recommendedName>
</protein>
<dbReference type="OrthoDB" id="414661at2759"/>
<dbReference type="CDD" id="cd00190">
    <property type="entry name" value="Tryp_SPc"/>
    <property type="match status" value="1"/>
</dbReference>
<dbReference type="PROSITE" id="PS00135">
    <property type="entry name" value="TRYPSIN_SER"/>
    <property type="match status" value="1"/>
</dbReference>
<name>A0A443R7N5_9ACAR</name>
<dbReference type="Gene3D" id="2.40.10.10">
    <property type="entry name" value="Trypsin-like serine proteases"/>
    <property type="match status" value="2"/>
</dbReference>
<proteinExistence type="inferred from homology"/>